<dbReference type="InterPro" id="IPR016169">
    <property type="entry name" value="FAD-bd_PCMH_sub2"/>
</dbReference>
<evidence type="ECO:0000259" key="2">
    <source>
        <dbReference type="PROSITE" id="PS51387"/>
    </source>
</evidence>
<dbReference type="Pfam" id="PF01565">
    <property type="entry name" value="FAD_binding_4"/>
    <property type="match status" value="1"/>
</dbReference>
<accession>X1ERI1</accession>
<sequence length="166" mass="18774">MVDVEKIVGEEGNELVIHKKIPNHNAVLKELIDSVGEEYVMDNYASLFIYSGDMTENIPHLPEFVVAPLTVEEIQQIVVLANREKIPIVPFVSGANLGGLTIPQEGGIMVDLKRMNKILEVNERDQYAILEAGVTFSQIKNYLDKNHIFRLRDKLEANQGRFFPII</sequence>
<proteinExistence type="inferred from homology"/>
<dbReference type="InterPro" id="IPR036318">
    <property type="entry name" value="FAD-bd_PCMH-like_sf"/>
</dbReference>
<dbReference type="GO" id="GO:0071949">
    <property type="term" value="F:FAD binding"/>
    <property type="evidence" value="ECO:0007669"/>
    <property type="project" value="InterPro"/>
</dbReference>
<dbReference type="PROSITE" id="PS51387">
    <property type="entry name" value="FAD_PCMH"/>
    <property type="match status" value="1"/>
</dbReference>
<dbReference type="GO" id="GO:1903457">
    <property type="term" value="P:lactate catabolic process"/>
    <property type="evidence" value="ECO:0007669"/>
    <property type="project" value="TreeGrafter"/>
</dbReference>
<dbReference type="PANTHER" id="PTHR11748:SF111">
    <property type="entry name" value="D-LACTATE DEHYDROGENASE, MITOCHONDRIAL-RELATED"/>
    <property type="match status" value="1"/>
</dbReference>
<dbReference type="EMBL" id="BARU01009297">
    <property type="protein sequence ID" value="GAH35187.1"/>
    <property type="molecule type" value="Genomic_DNA"/>
</dbReference>
<reference evidence="3" key="1">
    <citation type="journal article" date="2014" name="Front. Microbiol.">
        <title>High frequency of phylogenetically diverse reductive dehalogenase-homologous genes in deep subseafloor sedimentary metagenomes.</title>
        <authorList>
            <person name="Kawai M."/>
            <person name="Futagami T."/>
            <person name="Toyoda A."/>
            <person name="Takaki Y."/>
            <person name="Nishi S."/>
            <person name="Hori S."/>
            <person name="Arai W."/>
            <person name="Tsubouchi T."/>
            <person name="Morono Y."/>
            <person name="Uchiyama I."/>
            <person name="Ito T."/>
            <person name="Fujiyama A."/>
            <person name="Inagaki F."/>
            <person name="Takami H."/>
        </authorList>
    </citation>
    <scope>NUCLEOTIDE SEQUENCE</scope>
    <source>
        <strain evidence="3">Expedition CK06-06</strain>
    </source>
</reference>
<dbReference type="InterPro" id="IPR016166">
    <property type="entry name" value="FAD-bd_PCMH"/>
</dbReference>
<dbReference type="PANTHER" id="PTHR11748">
    <property type="entry name" value="D-LACTATE DEHYDROGENASE"/>
    <property type="match status" value="1"/>
</dbReference>
<dbReference type="InterPro" id="IPR006094">
    <property type="entry name" value="Oxid_FAD_bind_N"/>
</dbReference>
<comment type="similarity">
    <text evidence="1">Belongs to the FAD-binding oxidoreductase/transferase type 4 family.</text>
</comment>
<gene>
    <name evidence="3" type="ORF">S03H2_17971</name>
</gene>
<evidence type="ECO:0000256" key="1">
    <source>
        <dbReference type="ARBA" id="ARBA00008000"/>
    </source>
</evidence>
<name>X1ERI1_9ZZZZ</name>
<organism evidence="3">
    <name type="scientific">marine sediment metagenome</name>
    <dbReference type="NCBI Taxonomy" id="412755"/>
    <lineage>
        <taxon>unclassified sequences</taxon>
        <taxon>metagenomes</taxon>
        <taxon>ecological metagenomes</taxon>
    </lineage>
</organism>
<dbReference type="GO" id="GO:0004458">
    <property type="term" value="F:D-lactate dehydrogenase (cytochrome) activity"/>
    <property type="evidence" value="ECO:0007669"/>
    <property type="project" value="TreeGrafter"/>
</dbReference>
<protein>
    <recommendedName>
        <fullName evidence="2">FAD-binding PCMH-type domain-containing protein</fullName>
    </recommendedName>
</protein>
<feature type="domain" description="FAD-binding PCMH-type" evidence="2">
    <location>
        <begin position="58"/>
        <end position="166"/>
    </location>
</feature>
<dbReference type="Gene3D" id="3.30.465.10">
    <property type="match status" value="1"/>
</dbReference>
<comment type="caution">
    <text evidence="3">The sequence shown here is derived from an EMBL/GenBank/DDBJ whole genome shotgun (WGS) entry which is preliminary data.</text>
</comment>
<dbReference type="GO" id="GO:0008720">
    <property type="term" value="F:D-lactate dehydrogenase (NAD+) activity"/>
    <property type="evidence" value="ECO:0007669"/>
    <property type="project" value="TreeGrafter"/>
</dbReference>
<dbReference type="SUPFAM" id="SSF56176">
    <property type="entry name" value="FAD-binding/transporter-associated domain-like"/>
    <property type="match status" value="1"/>
</dbReference>
<evidence type="ECO:0000313" key="3">
    <source>
        <dbReference type="EMBL" id="GAH35187.1"/>
    </source>
</evidence>
<dbReference type="AlphaFoldDB" id="X1ERI1"/>